<reference evidence="4" key="1">
    <citation type="journal article" date="2020" name="Stud. Mycol.">
        <title>101 Dothideomycetes genomes: a test case for predicting lifestyles and emergence of pathogens.</title>
        <authorList>
            <person name="Haridas S."/>
            <person name="Albert R."/>
            <person name="Binder M."/>
            <person name="Bloem J."/>
            <person name="Labutti K."/>
            <person name="Salamov A."/>
            <person name="Andreopoulos B."/>
            <person name="Baker S."/>
            <person name="Barry K."/>
            <person name="Bills G."/>
            <person name="Bluhm B."/>
            <person name="Cannon C."/>
            <person name="Castanera R."/>
            <person name="Culley D."/>
            <person name="Daum C."/>
            <person name="Ezra D."/>
            <person name="Gonzalez J."/>
            <person name="Henrissat B."/>
            <person name="Kuo A."/>
            <person name="Liang C."/>
            <person name="Lipzen A."/>
            <person name="Lutzoni F."/>
            <person name="Magnuson J."/>
            <person name="Mondo S."/>
            <person name="Nolan M."/>
            <person name="Ohm R."/>
            <person name="Pangilinan J."/>
            <person name="Park H.-J."/>
            <person name="Ramirez L."/>
            <person name="Alfaro M."/>
            <person name="Sun H."/>
            <person name="Tritt A."/>
            <person name="Yoshinaga Y."/>
            <person name="Zwiers L.-H."/>
            <person name="Turgeon B."/>
            <person name="Goodwin S."/>
            <person name="Spatafora J."/>
            <person name="Crous P."/>
            <person name="Grigoriev I."/>
        </authorList>
    </citation>
    <scope>NUCLEOTIDE SEQUENCE</scope>
    <source>
        <strain evidence="4">Tuck. ex Michener</strain>
    </source>
</reference>
<feature type="compositionally biased region" description="Low complexity" evidence="2">
    <location>
        <begin position="77"/>
        <end position="92"/>
    </location>
</feature>
<dbReference type="EMBL" id="ML991792">
    <property type="protein sequence ID" value="KAF2235288.1"/>
    <property type="molecule type" value="Genomic_DNA"/>
</dbReference>
<keyword evidence="5" id="KW-1185">Reference proteome</keyword>
<dbReference type="OrthoDB" id="2115716at2759"/>
<gene>
    <name evidence="4" type="ORF">EV356DRAFT_500510</name>
</gene>
<evidence type="ECO:0000259" key="3">
    <source>
        <dbReference type="Pfam" id="PF00004"/>
    </source>
</evidence>
<dbReference type="PANTHER" id="PTHR23077">
    <property type="entry name" value="AAA-FAMILY ATPASE"/>
    <property type="match status" value="1"/>
</dbReference>
<dbReference type="PANTHER" id="PTHR23077:SF132">
    <property type="entry name" value="ATP-DEPENDENT ZN PROTEASE"/>
    <property type="match status" value="1"/>
</dbReference>
<evidence type="ECO:0000256" key="1">
    <source>
        <dbReference type="SAM" id="Coils"/>
    </source>
</evidence>
<feature type="region of interest" description="Disordered" evidence="2">
    <location>
        <begin position="492"/>
        <end position="517"/>
    </location>
</feature>
<dbReference type="GO" id="GO:0003723">
    <property type="term" value="F:RNA binding"/>
    <property type="evidence" value="ECO:0007669"/>
    <property type="project" value="TreeGrafter"/>
</dbReference>
<dbReference type="Gene3D" id="3.40.50.300">
    <property type="entry name" value="P-loop containing nucleotide triphosphate hydrolases"/>
    <property type="match status" value="1"/>
</dbReference>
<feature type="compositionally biased region" description="Basic and acidic residues" evidence="2">
    <location>
        <begin position="456"/>
        <end position="465"/>
    </location>
</feature>
<dbReference type="SUPFAM" id="SSF52540">
    <property type="entry name" value="P-loop containing nucleoside triphosphate hydrolases"/>
    <property type="match status" value="1"/>
</dbReference>
<evidence type="ECO:0000313" key="4">
    <source>
        <dbReference type="EMBL" id="KAF2235288.1"/>
    </source>
</evidence>
<name>A0A6A6HBU6_VIRVR</name>
<sequence>MTGTKNVHLAFRPARDAASTEYLEHSRGLRCSTDTVLADALRAQYPELHLTLTPRGTCDLLAFAGAGHARCTPVDESSSSLPASSSSSSSGAARGGEGGGGGSVKWRMWFPAARRLDGGAGGALVDVVRFEKYLYEFRGQEHIVYVATGQEDGLILMVWHGILSATPMAADELVTAASRWGVELHQQIWVFDQGWWQKSGELWQSVQKAEWEDVILDEGKKKAIIGDVDKFFDSRGTYERLKVPWKRGVIFHGPPGNGKTISIKATMHSLFEREDPVPTLYVRTLASFSGPQWSLSQIFTKARQTAPCYLVFEDLDSIVSDDVRSYFLNEVDGLNSNDGIYMIGSTNHLDQLDPGIAKRPSRFDRKIYFPEPNMDQRIQYCHYWQGKLADNPEVEFPDKLCTAIARITDKFSFAYMQEAFVAALLAIAAREDEEDAEKSDMQQLGEDAWHPGPRQYGEDAKRHQEAATQCSLQQHGGDETEAALQQQLVQDAEGSELQQQRGPEAPPTTSDSSTTEDDLVDFSVITVSEKGDDKNLDDLVLWREIQKQIKILREEMDSEKERITKQQVAAERAEMGIKRAAVRELQHGRYGEHI</sequence>
<dbReference type="GO" id="GO:0016887">
    <property type="term" value="F:ATP hydrolysis activity"/>
    <property type="evidence" value="ECO:0007669"/>
    <property type="project" value="InterPro"/>
</dbReference>
<dbReference type="InterPro" id="IPR027417">
    <property type="entry name" value="P-loop_NTPase"/>
</dbReference>
<feature type="region of interest" description="Disordered" evidence="2">
    <location>
        <begin position="74"/>
        <end position="101"/>
    </location>
</feature>
<dbReference type="InterPro" id="IPR003959">
    <property type="entry name" value="ATPase_AAA_core"/>
</dbReference>
<proteinExistence type="predicted"/>
<feature type="region of interest" description="Disordered" evidence="2">
    <location>
        <begin position="435"/>
        <end position="480"/>
    </location>
</feature>
<feature type="domain" description="ATPase AAA-type core" evidence="3">
    <location>
        <begin position="249"/>
        <end position="370"/>
    </location>
</feature>
<keyword evidence="1" id="KW-0175">Coiled coil</keyword>
<dbReference type="GO" id="GO:0005634">
    <property type="term" value="C:nucleus"/>
    <property type="evidence" value="ECO:0007669"/>
    <property type="project" value="TreeGrafter"/>
</dbReference>
<dbReference type="CDD" id="cd19481">
    <property type="entry name" value="RecA-like_protease"/>
    <property type="match status" value="1"/>
</dbReference>
<keyword evidence="4" id="KW-0378">Hydrolase</keyword>
<accession>A0A6A6HBU6</accession>
<dbReference type="Proteomes" id="UP000800092">
    <property type="component" value="Unassembled WGS sequence"/>
</dbReference>
<dbReference type="AlphaFoldDB" id="A0A6A6HBU6"/>
<dbReference type="Pfam" id="PF00004">
    <property type="entry name" value="AAA"/>
    <property type="match status" value="1"/>
</dbReference>
<dbReference type="GO" id="GO:1990275">
    <property type="term" value="F:preribosome binding"/>
    <property type="evidence" value="ECO:0007669"/>
    <property type="project" value="TreeGrafter"/>
</dbReference>
<protein>
    <submittedName>
        <fullName evidence="4">P-loop containing nucleoside triphosphate hydrolase protein</fullName>
    </submittedName>
</protein>
<evidence type="ECO:0000256" key="2">
    <source>
        <dbReference type="SAM" id="MobiDB-lite"/>
    </source>
</evidence>
<organism evidence="4 5">
    <name type="scientific">Viridothelium virens</name>
    <name type="common">Speckled blister lichen</name>
    <name type="synonym">Trypethelium virens</name>
    <dbReference type="NCBI Taxonomy" id="1048519"/>
    <lineage>
        <taxon>Eukaryota</taxon>
        <taxon>Fungi</taxon>
        <taxon>Dikarya</taxon>
        <taxon>Ascomycota</taxon>
        <taxon>Pezizomycotina</taxon>
        <taxon>Dothideomycetes</taxon>
        <taxon>Dothideomycetes incertae sedis</taxon>
        <taxon>Trypetheliales</taxon>
        <taxon>Trypetheliaceae</taxon>
        <taxon>Viridothelium</taxon>
    </lineage>
</organism>
<evidence type="ECO:0000313" key="5">
    <source>
        <dbReference type="Proteomes" id="UP000800092"/>
    </source>
</evidence>
<feature type="coiled-coil region" evidence="1">
    <location>
        <begin position="542"/>
        <end position="569"/>
    </location>
</feature>
<dbReference type="GO" id="GO:0042254">
    <property type="term" value="P:ribosome biogenesis"/>
    <property type="evidence" value="ECO:0007669"/>
    <property type="project" value="TreeGrafter"/>
</dbReference>
<dbReference type="GO" id="GO:0005524">
    <property type="term" value="F:ATP binding"/>
    <property type="evidence" value="ECO:0007669"/>
    <property type="project" value="InterPro"/>
</dbReference>
<dbReference type="InterPro" id="IPR050168">
    <property type="entry name" value="AAA_ATPase_domain"/>
</dbReference>